<dbReference type="PANTHER" id="PTHR34290">
    <property type="entry name" value="SI:CH73-390P7.2"/>
    <property type="match status" value="1"/>
</dbReference>
<name>A0A839IVT3_9GAMM</name>
<dbReference type="Proteomes" id="UP000565262">
    <property type="component" value="Unassembled WGS sequence"/>
</dbReference>
<evidence type="ECO:0000313" key="3">
    <source>
        <dbReference type="Proteomes" id="UP000565262"/>
    </source>
</evidence>
<feature type="transmembrane region" description="Helical" evidence="1">
    <location>
        <begin position="82"/>
        <end position="101"/>
    </location>
</feature>
<comment type="caution">
    <text evidence="2">The sequence shown here is derived from an EMBL/GenBank/DDBJ whole genome shotgun (WGS) entry which is preliminary data.</text>
</comment>
<reference evidence="2 3" key="1">
    <citation type="submission" date="2020-08" db="EMBL/GenBank/DDBJ databases">
        <title>Oceanospirillum sp. nov. isolated from marine sediment.</title>
        <authorList>
            <person name="Ji X."/>
        </authorList>
    </citation>
    <scope>NUCLEOTIDE SEQUENCE [LARGE SCALE GENOMIC DNA]</scope>
    <source>
        <strain evidence="2 3">D5</strain>
    </source>
</reference>
<organism evidence="2 3">
    <name type="scientific">Oceanospirillum sediminis</name>
    <dbReference type="NCBI Taxonomy" id="2760088"/>
    <lineage>
        <taxon>Bacteria</taxon>
        <taxon>Pseudomonadati</taxon>
        <taxon>Pseudomonadota</taxon>
        <taxon>Gammaproteobacteria</taxon>
        <taxon>Oceanospirillales</taxon>
        <taxon>Oceanospirillaceae</taxon>
        <taxon>Oceanospirillum</taxon>
    </lineage>
</organism>
<dbReference type="AlphaFoldDB" id="A0A839IVT3"/>
<gene>
    <name evidence="2" type="ORF">H4O21_19820</name>
</gene>
<dbReference type="InterPro" id="IPR044691">
    <property type="entry name" value="DCC1_Trx"/>
</dbReference>
<sequence length="132" mass="15522">MHKRQQSSFWLFYDGACPLCEKEVQWLKRRKTKANHTLHFIDISQPSFNAKEYGKSMEDFMGELHLRSADGEWLKAMEATRMIYRIIGLGWLMAPTGWPGLRALTDMAYRVFARYRPRKKSCTERCGLPSEK</sequence>
<dbReference type="RefSeq" id="WP_182810634.1">
    <property type="nucleotide sequence ID" value="NZ_JACJFM010000037.1"/>
</dbReference>
<keyword evidence="1" id="KW-1133">Transmembrane helix</keyword>
<proteinExistence type="predicted"/>
<evidence type="ECO:0000313" key="2">
    <source>
        <dbReference type="EMBL" id="MBB1488862.1"/>
    </source>
</evidence>
<dbReference type="PANTHER" id="PTHR34290:SF2">
    <property type="entry name" value="OS04G0668800 PROTEIN"/>
    <property type="match status" value="1"/>
</dbReference>
<evidence type="ECO:0000256" key="1">
    <source>
        <dbReference type="SAM" id="Phobius"/>
    </source>
</evidence>
<protein>
    <submittedName>
        <fullName evidence="2">DUF393 domain-containing protein</fullName>
    </submittedName>
</protein>
<keyword evidence="1" id="KW-0472">Membrane</keyword>
<dbReference type="EMBL" id="JACJFM010000037">
    <property type="protein sequence ID" value="MBB1488862.1"/>
    <property type="molecule type" value="Genomic_DNA"/>
</dbReference>
<keyword evidence="1" id="KW-0812">Transmembrane</keyword>
<dbReference type="InterPro" id="IPR007263">
    <property type="entry name" value="DCC1-like"/>
</dbReference>
<accession>A0A839IVT3</accession>
<dbReference type="Pfam" id="PF04134">
    <property type="entry name" value="DCC1-like"/>
    <property type="match status" value="1"/>
</dbReference>
<dbReference type="GO" id="GO:0015035">
    <property type="term" value="F:protein-disulfide reductase activity"/>
    <property type="evidence" value="ECO:0007669"/>
    <property type="project" value="InterPro"/>
</dbReference>
<keyword evidence="3" id="KW-1185">Reference proteome</keyword>